<evidence type="ECO:0000313" key="2">
    <source>
        <dbReference type="Proteomes" id="UP000638353"/>
    </source>
</evidence>
<dbReference type="AlphaFoldDB" id="A0A918XA55"/>
<evidence type="ECO:0000313" key="1">
    <source>
        <dbReference type="EMBL" id="GHD19481.1"/>
    </source>
</evidence>
<reference evidence="1" key="2">
    <citation type="submission" date="2020-09" db="EMBL/GenBank/DDBJ databases">
        <authorList>
            <person name="Sun Q."/>
            <person name="Ohkuma M."/>
        </authorList>
    </citation>
    <scope>NUCLEOTIDE SEQUENCE</scope>
    <source>
        <strain evidence="1">JCM 4637</strain>
    </source>
</reference>
<comment type="caution">
    <text evidence="1">The sequence shown here is derived from an EMBL/GenBank/DDBJ whole genome shotgun (WGS) entry which is preliminary data.</text>
</comment>
<accession>A0A918XA55</accession>
<proteinExistence type="predicted"/>
<sequence length="53" mass="5861">MQYSEFDETHEHTADELAELDTPTVVLRRRRGADGPVWATSTATDFGVPDTPA</sequence>
<organism evidence="1 2">
    <name type="scientific">Streptomyces finlayi</name>
    <dbReference type="NCBI Taxonomy" id="67296"/>
    <lineage>
        <taxon>Bacteria</taxon>
        <taxon>Bacillati</taxon>
        <taxon>Actinomycetota</taxon>
        <taxon>Actinomycetes</taxon>
        <taxon>Kitasatosporales</taxon>
        <taxon>Streptomycetaceae</taxon>
        <taxon>Streptomyces</taxon>
    </lineage>
</organism>
<protein>
    <submittedName>
        <fullName evidence="1">Uncharacterized protein</fullName>
    </submittedName>
</protein>
<name>A0A918XA55_9ACTN</name>
<dbReference type="Proteomes" id="UP000638353">
    <property type="component" value="Unassembled WGS sequence"/>
</dbReference>
<dbReference type="EMBL" id="BMVC01000035">
    <property type="protein sequence ID" value="GHD19481.1"/>
    <property type="molecule type" value="Genomic_DNA"/>
</dbReference>
<gene>
    <name evidence="1" type="ORF">GCM10010334_83180</name>
</gene>
<reference evidence="1" key="1">
    <citation type="journal article" date="2014" name="Int. J. Syst. Evol. Microbiol.">
        <title>Complete genome sequence of Corynebacterium casei LMG S-19264T (=DSM 44701T), isolated from a smear-ripened cheese.</title>
        <authorList>
            <consortium name="US DOE Joint Genome Institute (JGI-PGF)"/>
            <person name="Walter F."/>
            <person name="Albersmeier A."/>
            <person name="Kalinowski J."/>
            <person name="Ruckert C."/>
        </authorList>
    </citation>
    <scope>NUCLEOTIDE SEQUENCE</scope>
    <source>
        <strain evidence="1">JCM 4637</strain>
    </source>
</reference>